<reference evidence="2 3" key="1">
    <citation type="submission" date="2024-01" db="EMBL/GenBank/DDBJ databases">
        <title>Genome assemblies of Stephania.</title>
        <authorList>
            <person name="Yang L."/>
        </authorList>
    </citation>
    <scope>NUCLEOTIDE SEQUENCE [LARGE SCALE GENOMIC DNA]</scope>
    <source>
        <strain evidence="2">JXDWG</strain>
        <tissue evidence="2">Leaf</tissue>
    </source>
</reference>
<organism evidence="2 3">
    <name type="scientific">Stephania cephalantha</name>
    <dbReference type="NCBI Taxonomy" id="152367"/>
    <lineage>
        <taxon>Eukaryota</taxon>
        <taxon>Viridiplantae</taxon>
        <taxon>Streptophyta</taxon>
        <taxon>Embryophyta</taxon>
        <taxon>Tracheophyta</taxon>
        <taxon>Spermatophyta</taxon>
        <taxon>Magnoliopsida</taxon>
        <taxon>Ranunculales</taxon>
        <taxon>Menispermaceae</taxon>
        <taxon>Menispermoideae</taxon>
        <taxon>Cissampelideae</taxon>
        <taxon>Stephania</taxon>
    </lineage>
</organism>
<protein>
    <submittedName>
        <fullName evidence="2">Uncharacterized protein</fullName>
    </submittedName>
</protein>
<sequence length="94" mass="10550">MIYKSCVSTNPSKHPNLVKGPSNLQHPLDDTCLREYVSLKPVLEKTHGSGAINQAESIITTISSTFYLPKMHISSRDEKGIQGRISRWDQRQLA</sequence>
<name>A0AAP0IQK5_9MAGN</name>
<dbReference type="EMBL" id="JBBNAG010000007">
    <property type="protein sequence ID" value="KAK9118936.1"/>
    <property type="molecule type" value="Genomic_DNA"/>
</dbReference>
<keyword evidence="3" id="KW-1185">Reference proteome</keyword>
<dbReference type="AlphaFoldDB" id="A0AAP0IQK5"/>
<accession>A0AAP0IQK5</accession>
<dbReference type="Proteomes" id="UP001419268">
    <property type="component" value="Unassembled WGS sequence"/>
</dbReference>
<gene>
    <name evidence="2" type="ORF">Scep_017029</name>
</gene>
<feature type="compositionally biased region" description="Polar residues" evidence="1">
    <location>
        <begin position="1"/>
        <end position="13"/>
    </location>
</feature>
<feature type="region of interest" description="Disordered" evidence="1">
    <location>
        <begin position="1"/>
        <end position="24"/>
    </location>
</feature>
<evidence type="ECO:0000313" key="2">
    <source>
        <dbReference type="EMBL" id="KAK9118936.1"/>
    </source>
</evidence>
<evidence type="ECO:0000256" key="1">
    <source>
        <dbReference type="SAM" id="MobiDB-lite"/>
    </source>
</evidence>
<proteinExistence type="predicted"/>
<evidence type="ECO:0000313" key="3">
    <source>
        <dbReference type="Proteomes" id="UP001419268"/>
    </source>
</evidence>
<comment type="caution">
    <text evidence="2">The sequence shown here is derived from an EMBL/GenBank/DDBJ whole genome shotgun (WGS) entry which is preliminary data.</text>
</comment>